<organism evidence="1 2">
    <name type="scientific">Aspergillus caelatus</name>
    <dbReference type="NCBI Taxonomy" id="61420"/>
    <lineage>
        <taxon>Eukaryota</taxon>
        <taxon>Fungi</taxon>
        <taxon>Dikarya</taxon>
        <taxon>Ascomycota</taxon>
        <taxon>Pezizomycotina</taxon>
        <taxon>Eurotiomycetes</taxon>
        <taxon>Eurotiomycetidae</taxon>
        <taxon>Eurotiales</taxon>
        <taxon>Aspergillaceae</taxon>
        <taxon>Aspergillus</taxon>
        <taxon>Aspergillus subgen. Circumdati</taxon>
    </lineage>
</organism>
<gene>
    <name evidence="1" type="ORF">BDV27DRAFT_131048</name>
</gene>
<evidence type="ECO:0000313" key="1">
    <source>
        <dbReference type="EMBL" id="KAE8362770.1"/>
    </source>
</evidence>
<dbReference type="RefSeq" id="XP_031925851.1">
    <property type="nucleotide sequence ID" value="XM_032067546.1"/>
</dbReference>
<reference evidence="1 2" key="1">
    <citation type="submission" date="2019-04" db="EMBL/GenBank/DDBJ databases">
        <title>Friends and foes A comparative genomics studyof 23 Aspergillus species from section Flavi.</title>
        <authorList>
            <consortium name="DOE Joint Genome Institute"/>
            <person name="Kjaerbolling I."/>
            <person name="Vesth T."/>
            <person name="Frisvad J.C."/>
            <person name="Nybo J.L."/>
            <person name="Theobald S."/>
            <person name="Kildgaard S."/>
            <person name="Isbrandt T."/>
            <person name="Kuo A."/>
            <person name="Sato A."/>
            <person name="Lyhne E.K."/>
            <person name="Kogle M.E."/>
            <person name="Wiebenga A."/>
            <person name="Kun R.S."/>
            <person name="Lubbers R.J."/>
            <person name="Makela M.R."/>
            <person name="Barry K."/>
            <person name="Chovatia M."/>
            <person name="Clum A."/>
            <person name="Daum C."/>
            <person name="Haridas S."/>
            <person name="He G."/>
            <person name="LaButti K."/>
            <person name="Lipzen A."/>
            <person name="Mondo S."/>
            <person name="Riley R."/>
            <person name="Salamov A."/>
            <person name="Simmons B.A."/>
            <person name="Magnuson J.K."/>
            <person name="Henrissat B."/>
            <person name="Mortensen U.H."/>
            <person name="Larsen T.O."/>
            <person name="Devries R.P."/>
            <person name="Grigoriev I.V."/>
            <person name="Machida M."/>
            <person name="Baker S.E."/>
            <person name="Andersen M.R."/>
        </authorList>
    </citation>
    <scope>NUCLEOTIDE SEQUENCE [LARGE SCALE GENOMIC DNA]</scope>
    <source>
        <strain evidence="1 2">CBS 763.97</strain>
    </source>
</reference>
<dbReference type="AlphaFoldDB" id="A0A5N7A2S4"/>
<evidence type="ECO:0000313" key="2">
    <source>
        <dbReference type="Proteomes" id="UP000326268"/>
    </source>
</evidence>
<feature type="non-terminal residue" evidence="1">
    <location>
        <position position="57"/>
    </location>
</feature>
<accession>A0A5N7A2S4</accession>
<dbReference type="Proteomes" id="UP000326268">
    <property type="component" value="Unassembled WGS sequence"/>
</dbReference>
<sequence length="57" mass="6574">MFESLTTLPLDATGHLYLSFDVYCRHIWKSRTGLDNVKAWYSCNQASFPRVDPAGFF</sequence>
<protein>
    <submittedName>
        <fullName evidence="1">Uncharacterized protein</fullName>
    </submittedName>
</protein>
<dbReference type="EMBL" id="ML737694">
    <property type="protein sequence ID" value="KAE8362770.1"/>
    <property type="molecule type" value="Genomic_DNA"/>
</dbReference>
<dbReference type="GeneID" id="43651992"/>
<dbReference type="OrthoDB" id="3792344at2759"/>
<proteinExistence type="predicted"/>
<keyword evidence="2" id="KW-1185">Reference proteome</keyword>
<name>A0A5N7A2S4_9EURO</name>